<dbReference type="PaxDb" id="39947-A0A0P0Y308"/>
<evidence type="ECO:0007829" key="4">
    <source>
        <dbReference type="PeptideAtlas" id="A0A0P0Y308"/>
    </source>
</evidence>
<reference evidence="3" key="1">
    <citation type="journal article" date="2005" name="Nature">
        <title>The map-based sequence of the rice genome.</title>
        <authorList>
            <consortium name="International rice genome sequencing project (IRGSP)"/>
            <person name="Matsumoto T."/>
            <person name="Wu J."/>
            <person name="Kanamori H."/>
            <person name="Katayose Y."/>
            <person name="Fujisawa M."/>
            <person name="Namiki N."/>
            <person name="Mizuno H."/>
            <person name="Yamamoto K."/>
            <person name="Antonio B.A."/>
            <person name="Baba T."/>
            <person name="Sakata K."/>
            <person name="Nagamura Y."/>
            <person name="Aoki H."/>
            <person name="Arikawa K."/>
            <person name="Arita K."/>
            <person name="Bito T."/>
            <person name="Chiden Y."/>
            <person name="Fujitsuka N."/>
            <person name="Fukunaka R."/>
            <person name="Hamada M."/>
            <person name="Harada C."/>
            <person name="Hayashi A."/>
            <person name="Hijishita S."/>
            <person name="Honda M."/>
            <person name="Hosokawa S."/>
            <person name="Ichikawa Y."/>
            <person name="Idonuma A."/>
            <person name="Iijima M."/>
            <person name="Ikeda M."/>
            <person name="Ikeno M."/>
            <person name="Ito K."/>
            <person name="Ito S."/>
            <person name="Ito T."/>
            <person name="Ito Y."/>
            <person name="Ito Y."/>
            <person name="Iwabuchi A."/>
            <person name="Kamiya K."/>
            <person name="Karasawa W."/>
            <person name="Kurita K."/>
            <person name="Katagiri S."/>
            <person name="Kikuta A."/>
            <person name="Kobayashi H."/>
            <person name="Kobayashi N."/>
            <person name="Machita K."/>
            <person name="Maehara T."/>
            <person name="Masukawa M."/>
            <person name="Mizubayashi T."/>
            <person name="Mukai Y."/>
            <person name="Nagasaki H."/>
            <person name="Nagata Y."/>
            <person name="Naito S."/>
            <person name="Nakashima M."/>
            <person name="Nakama Y."/>
            <person name="Nakamichi Y."/>
            <person name="Nakamura M."/>
            <person name="Meguro A."/>
            <person name="Negishi M."/>
            <person name="Ohta I."/>
            <person name="Ohta T."/>
            <person name="Okamoto M."/>
            <person name="Ono N."/>
            <person name="Saji S."/>
            <person name="Sakaguchi M."/>
            <person name="Sakai K."/>
            <person name="Shibata M."/>
            <person name="Shimokawa T."/>
            <person name="Song J."/>
            <person name="Takazaki Y."/>
            <person name="Terasawa K."/>
            <person name="Tsugane M."/>
            <person name="Tsuji K."/>
            <person name="Ueda S."/>
            <person name="Waki K."/>
            <person name="Yamagata H."/>
            <person name="Yamamoto M."/>
            <person name="Yamamoto S."/>
            <person name="Yamane H."/>
            <person name="Yoshiki S."/>
            <person name="Yoshihara R."/>
            <person name="Yukawa K."/>
            <person name="Zhong H."/>
            <person name="Yano M."/>
            <person name="Yuan Q."/>
            <person name="Ouyang S."/>
            <person name="Liu J."/>
            <person name="Jones K.M."/>
            <person name="Gansberger K."/>
            <person name="Moffat K."/>
            <person name="Hill J."/>
            <person name="Bera J."/>
            <person name="Fadrosh D."/>
            <person name="Jin S."/>
            <person name="Johri S."/>
            <person name="Kim M."/>
            <person name="Overton L."/>
            <person name="Reardon M."/>
            <person name="Tsitrin T."/>
            <person name="Vuong H."/>
            <person name="Weaver B."/>
            <person name="Ciecko A."/>
            <person name="Tallon L."/>
            <person name="Jackson J."/>
            <person name="Pai G."/>
            <person name="Aken S.V."/>
            <person name="Utterback T."/>
            <person name="Reidmuller S."/>
            <person name="Feldblyum T."/>
            <person name="Hsiao J."/>
            <person name="Zismann V."/>
            <person name="Iobst S."/>
            <person name="de Vazeille A.R."/>
            <person name="Buell C.R."/>
            <person name="Ying K."/>
            <person name="Li Y."/>
            <person name="Lu T."/>
            <person name="Huang Y."/>
            <person name="Zhao Q."/>
            <person name="Feng Q."/>
            <person name="Zhang L."/>
            <person name="Zhu J."/>
            <person name="Weng Q."/>
            <person name="Mu J."/>
            <person name="Lu Y."/>
            <person name="Fan D."/>
            <person name="Liu Y."/>
            <person name="Guan J."/>
            <person name="Zhang Y."/>
            <person name="Yu S."/>
            <person name="Liu X."/>
            <person name="Zhang Y."/>
            <person name="Hong G."/>
            <person name="Han B."/>
            <person name="Choisne N."/>
            <person name="Demange N."/>
            <person name="Orjeda G."/>
            <person name="Samain S."/>
            <person name="Cattolico L."/>
            <person name="Pelletier E."/>
            <person name="Couloux A."/>
            <person name="Segurens B."/>
            <person name="Wincker P."/>
            <person name="D'Hont A."/>
            <person name="Scarpelli C."/>
            <person name="Weissenbach J."/>
            <person name="Salanoubat M."/>
            <person name="Quetier F."/>
            <person name="Yu Y."/>
            <person name="Kim H.R."/>
            <person name="Rambo T."/>
            <person name="Currie J."/>
            <person name="Collura K."/>
            <person name="Luo M."/>
            <person name="Yang T."/>
            <person name="Ammiraju J.S.S."/>
            <person name="Engler F."/>
            <person name="Soderlund C."/>
            <person name="Wing R.A."/>
            <person name="Palmer L.E."/>
            <person name="de la Bastide M."/>
            <person name="Spiegel L."/>
            <person name="Nascimento L."/>
            <person name="Zutavern T."/>
            <person name="O'Shaughnessy A."/>
            <person name="Dike S."/>
            <person name="Dedhia N."/>
            <person name="Preston R."/>
            <person name="Balija V."/>
            <person name="McCombie W.R."/>
            <person name="Chow T."/>
            <person name="Chen H."/>
            <person name="Chung M."/>
            <person name="Chen C."/>
            <person name="Shaw J."/>
            <person name="Wu H."/>
            <person name="Hsiao K."/>
            <person name="Chao Y."/>
            <person name="Chu M."/>
            <person name="Cheng C."/>
            <person name="Hour A."/>
            <person name="Lee P."/>
            <person name="Lin S."/>
            <person name="Lin Y."/>
            <person name="Liou J."/>
            <person name="Liu S."/>
            <person name="Hsing Y."/>
            <person name="Raghuvanshi S."/>
            <person name="Mohanty A."/>
            <person name="Bharti A.K."/>
            <person name="Gaur A."/>
            <person name="Gupta V."/>
            <person name="Kumar D."/>
            <person name="Ravi V."/>
            <person name="Vij S."/>
            <person name="Kapur A."/>
            <person name="Khurana P."/>
            <person name="Khurana P."/>
            <person name="Khurana J.P."/>
            <person name="Tyagi A.K."/>
            <person name="Gaikwad K."/>
            <person name="Singh A."/>
            <person name="Dalal V."/>
            <person name="Srivastava S."/>
            <person name="Dixit A."/>
            <person name="Pal A.K."/>
            <person name="Ghazi I.A."/>
            <person name="Yadav M."/>
            <person name="Pandit A."/>
            <person name="Bhargava A."/>
            <person name="Sureshbabu K."/>
            <person name="Batra K."/>
            <person name="Sharma T.R."/>
            <person name="Mohapatra T."/>
            <person name="Singh N.K."/>
            <person name="Messing J."/>
            <person name="Nelson A.B."/>
            <person name="Fuks G."/>
            <person name="Kavchok S."/>
            <person name="Keizer G."/>
            <person name="Linton E."/>
            <person name="Llaca V."/>
            <person name="Song R."/>
            <person name="Tanyolac B."/>
            <person name="Young S."/>
            <person name="Ho-Il K."/>
            <person name="Hahn J.H."/>
            <person name="Sangsakoo G."/>
            <person name="Vanavichit A."/>
            <person name="de Mattos Luiz.A.T."/>
            <person name="Zimmer P.D."/>
            <person name="Malone G."/>
            <person name="Dellagostin O."/>
            <person name="de Oliveira A.C."/>
            <person name="Bevan M."/>
            <person name="Bancroft I."/>
            <person name="Minx P."/>
            <person name="Cordum H."/>
            <person name="Wilson R."/>
            <person name="Cheng Z."/>
            <person name="Jin W."/>
            <person name="Jiang J."/>
            <person name="Leong S.A."/>
            <person name="Iwama H."/>
            <person name="Gojobori T."/>
            <person name="Itoh T."/>
            <person name="Niimura Y."/>
            <person name="Fujii Y."/>
            <person name="Habara T."/>
            <person name="Sakai H."/>
            <person name="Sato Y."/>
            <person name="Wilson G."/>
            <person name="Kumar K."/>
            <person name="McCouch S."/>
            <person name="Juretic N."/>
            <person name="Hoen D."/>
            <person name="Wright S."/>
            <person name="Bruskiewich R."/>
            <person name="Bureau T."/>
            <person name="Miyao A."/>
            <person name="Hirochika H."/>
            <person name="Nishikawa T."/>
            <person name="Kadowaki K."/>
            <person name="Sugiura M."/>
            <person name="Burr B."/>
            <person name="Sasaki T."/>
        </authorList>
    </citation>
    <scope>NUCLEOTIDE SEQUENCE [LARGE SCALE GENOMIC DNA]</scope>
    <source>
        <strain evidence="3">cv. Nipponbare</strain>
    </source>
</reference>
<dbReference type="STRING" id="39947.A0A0P0Y308"/>
<dbReference type="InParanoid" id="A0A0P0Y308"/>
<feature type="non-terminal residue" evidence="2">
    <location>
        <position position="1"/>
    </location>
</feature>
<dbReference type="Gramene" id="Os11t0473350-00">
    <property type="protein sequence ID" value="Os11t0473350-00"/>
    <property type="gene ID" value="Os11g0473350"/>
</dbReference>
<dbReference type="PROSITE" id="PS50235">
    <property type="entry name" value="USP_3"/>
    <property type="match status" value="1"/>
</dbReference>
<dbReference type="eggNOG" id="KOG1870">
    <property type="taxonomic scope" value="Eukaryota"/>
</dbReference>
<evidence type="ECO:0000313" key="3">
    <source>
        <dbReference type="Proteomes" id="UP000059680"/>
    </source>
</evidence>
<keyword evidence="4 5" id="KW-1267">Proteomics identification</keyword>
<dbReference type="GO" id="GO:0016579">
    <property type="term" value="P:protein deubiquitination"/>
    <property type="evidence" value="ECO:0007669"/>
    <property type="project" value="InterPro"/>
</dbReference>
<gene>
    <name evidence="2" type="ordered locus">Os11g0473350</name>
    <name evidence="2" type="ORF">OSNPB_110473350</name>
</gene>
<dbReference type="FunCoup" id="A0A0P0Y308">
    <property type="interactions" value="4"/>
</dbReference>
<sequence>EERWYNFDDSHVSAINEEDVKSGAAYVLFYRRVRGGAASNAIHPHVNQNHRSSQR</sequence>
<evidence type="ECO:0000313" key="2">
    <source>
        <dbReference type="EMBL" id="BAT13998.1"/>
    </source>
</evidence>
<reference evidence="2 3" key="3">
    <citation type="journal article" date="2013" name="Rice">
        <title>Improvement of the Oryza sativa Nipponbare reference genome using next generation sequence and optical map data.</title>
        <authorList>
            <person name="Kawahara Y."/>
            <person name="de la Bastide M."/>
            <person name="Hamilton J.P."/>
            <person name="Kanamori H."/>
            <person name="McCombie W.R."/>
            <person name="Ouyang S."/>
            <person name="Schwartz D.C."/>
            <person name="Tanaka T."/>
            <person name="Wu J."/>
            <person name="Zhou S."/>
            <person name="Childs K.L."/>
            <person name="Davidson R.M."/>
            <person name="Lin H."/>
            <person name="Quesada-Ocampo L."/>
            <person name="Vaillancourt B."/>
            <person name="Sakai H."/>
            <person name="Lee S.S."/>
            <person name="Kim J."/>
            <person name="Numa H."/>
            <person name="Itoh T."/>
            <person name="Buell C.R."/>
            <person name="Matsumoto T."/>
        </authorList>
    </citation>
    <scope>NUCLEOTIDE SEQUENCE [LARGE SCALE GENOMIC DNA]</scope>
    <source>
        <strain evidence="3">cv. Nipponbare</strain>
    </source>
</reference>
<dbReference type="AlphaFoldDB" id="A0A0P0Y308"/>
<dbReference type="Gene3D" id="3.90.70.10">
    <property type="entry name" value="Cysteine proteinases"/>
    <property type="match status" value="1"/>
</dbReference>
<organism evidence="2 3">
    <name type="scientific">Oryza sativa subsp. japonica</name>
    <name type="common">Rice</name>
    <dbReference type="NCBI Taxonomy" id="39947"/>
    <lineage>
        <taxon>Eukaryota</taxon>
        <taxon>Viridiplantae</taxon>
        <taxon>Streptophyta</taxon>
        <taxon>Embryophyta</taxon>
        <taxon>Tracheophyta</taxon>
        <taxon>Spermatophyta</taxon>
        <taxon>Magnoliopsida</taxon>
        <taxon>Liliopsida</taxon>
        <taxon>Poales</taxon>
        <taxon>Poaceae</taxon>
        <taxon>BOP clade</taxon>
        <taxon>Oryzoideae</taxon>
        <taxon>Oryzeae</taxon>
        <taxon>Oryzinae</taxon>
        <taxon>Oryza</taxon>
        <taxon>Oryza sativa</taxon>
    </lineage>
</organism>
<evidence type="ECO:0007829" key="5">
    <source>
        <dbReference type="ProteomicsDB" id="A0A0P0Y308"/>
    </source>
</evidence>
<accession>A0A0P0Y308</accession>
<name>A0A0P0Y308_ORYSJ</name>
<dbReference type="Pfam" id="PF00443">
    <property type="entry name" value="UCH"/>
    <property type="match status" value="1"/>
</dbReference>
<keyword evidence="3" id="KW-1185">Reference proteome</keyword>
<dbReference type="GO" id="GO:0004843">
    <property type="term" value="F:cysteine-type deubiquitinase activity"/>
    <property type="evidence" value="ECO:0007669"/>
    <property type="project" value="InterPro"/>
</dbReference>
<evidence type="ECO:0000259" key="1">
    <source>
        <dbReference type="PROSITE" id="PS50235"/>
    </source>
</evidence>
<dbReference type="Proteomes" id="UP000059680">
    <property type="component" value="Chromosome 11"/>
</dbReference>
<reference evidence="2 3" key="2">
    <citation type="journal article" date="2013" name="Plant Cell Physiol.">
        <title>Rice Annotation Project Database (RAP-DB): an integrative and interactive database for rice genomics.</title>
        <authorList>
            <person name="Sakai H."/>
            <person name="Lee S.S."/>
            <person name="Tanaka T."/>
            <person name="Numa H."/>
            <person name="Kim J."/>
            <person name="Kawahara Y."/>
            <person name="Wakimoto H."/>
            <person name="Yang C.C."/>
            <person name="Iwamoto M."/>
            <person name="Abe T."/>
            <person name="Yamada Y."/>
            <person name="Muto A."/>
            <person name="Inokuchi H."/>
            <person name="Ikemura T."/>
            <person name="Matsumoto T."/>
            <person name="Sasaki T."/>
            <person name="Itoh T."/>
        </authorList>
    </citation>
    <scope>NUCLEOTIDE SEQUENCE [LARGE SCALE GENOMIC DNA]</scope>
    <source>
        <strain evidence="3">cv. Nipponbare</strain>
    </source>
</reference>
<protein>
    <submittedName>
        <fullName evidence="2">Os11g0473350 protein</fullName>
    </submittedName>
</protein>
<proteinExistence type="evidence at protein level"/>
<dbReference type="InterPro" id="IPR038765">
    <property type="entry name" value="Papain-like_cys_pep_sf"/>
</dbReference>
<feature type="domain" description="USP" evidence="1">
    <location>
        <begin position="1"/>
        <end position="33"/>
    </location>
</feature>
<dbReference type="InterPro" id="IPR001394">
    <property type="entry name" value="Peptidase_C19_UCH"/>
</dbReference>
<dbReference type="SUPFAM" id="SSF54001">
    <property type="entry name" value="Cysteine proteinases"/>
    <property type="match status" value="1"/>
</dbReference>
<dbReference type="EMBL" id="AP014967">
    <property type="protein sequence ID" value="BAT13998.1"/>
    <property type="molecule type" value="Genomic_DNA"/>
</dbReference>
<dbReference type="InterPro" id="IPR028889">
    <property type="entry name" value="USP"/>
</dbReference>